<dbReference type="STRING" id="621456.BJP26_07715"/>
<dbReference type="PANTHER" id="PTHR33121:SF70">
    <property type="entry name" value="SIGNALING PROTEIN YKOW"/>
    <property type="match status" value="1"/>
</dbReference>
<dbReference type="KEGG" id="smy:BJP26_07715"/>
<gene>
    <name evidence="1" type="ORF">AVM11_15935</name>
</gene>
<dbReference type="Gene3D" id="3.20.20.450">
    <property type="entry name" value="EAL domain"/>
    <property type="match status" value="1"/>
</dbReference>
<dbReference type="SMART" id="SM00052">
    <property type="entry name" value="EAL"/>
    <property type="match status" value="1"/>
</dbReference>
<accession>A0A175Y5M8</accession>
<dbReference type="SUPFAM" id="SSF141868">
    <property type="entry name" value="EAL domain-like"/>
    <property type="match status" value="1"/>
</dbReference>
<name>A0A175Y5M8_9SPHN</name>
<dbReference type="InterPro" id="IPR029787">
    <property type="entry name" value="Nucleotide_cyclase"/>
</dbReference>
<dbReference type="PANTHER" id="PTHR33121">
    <property type="entry name" value="CYCLIC DI-GMP PHOSPHODIESTERASE PDEF"/>
    <property type="match status" value="1"/>
</dbReference>
<keyword evidence="2" id="KW-1185">Reference proteome</keyword>
<dbReference type="EMBL" id="LQCK02000009">
    <property type="protein sequence ID" value="KZB95878.1"/>
    <property type="molecule type" value="Genomic_DNA"/>
</dbReference>
<dbReference type="Gene3D" id="3.30.70.270">
    <property type="match status" value="1"/>
</dbReference>
<proteinExistence type="predicted"/>
<dbReference type="RefSeq" id="WP_017978690.1">
    <property type="nucleotide sequence ID" value="NZ_CP017578.1"/>
</dbReference>
<dbReference type="OrthoDB" id="9814202at2"/>
<dbReference type="InterPro" id="IPR001633">
    <property type="entry name" value="EAL_dom"/>
</dbReference>
<reference evidence="1" key="1">
    <citation type="submission" date="2016-03" db="EMBL/GenBank/DDBJ databases">
        <title>Sphingomonas melonis TY, whole genome shotgun sequencing.</title>
        <authorList>
            <person name="Wang H."/>
            <person name="Zhu P."/>
        </authorList>
    </citation>
    <scope>NUCLEOTIDE SEQUENCE [LARGE SCALE GENOMIC DNA]</scope>
    <source>
        <strain evidence="1">TY</strain>
    </source>
</reference>
<evidence type="ECO:0000313" key="1">
    <source>
        <dbReference type="EMBL" id="KZB95878.1"/>
    </source>
</evidence>
<dbReference type="GeneID" id="93798789"/>
<dbReference type="Pfam" id="PF00563">
    <property type="entry name" value="EAL"/>
    <property type="match status" value="1"/>
</dbReference>
<dbReference type="InterPro" id="IPR050706">
    <property type="entry name" value="Cyclic-di-GMP_PDE-like"/>
</dbReference>
<dbReference type="AlphaFoldDB" id="A0A175Y5M8"/>
<dbReference type="InterPro" id="IPR043128">
    <property type="entry name" value="Rev_trsase/Diguanyl_cyclase"/>
</dbReference>
<comment type="caution">
    <text evidence="1">The sequence shown here is derived from an EMBL/GenBank/DDBJ whole genome shotgun (WGS) entry which is preliminary data.</text>
</comment>
<dbReference type="SUPFAM" id="SSF55073">
    <property type="entry name" value="Nucleotide cyclase"/>
    <property type="match status" value="1"/>
</dbReference>
<dbReference type="Proteomes" id="UP000078460">
    <property type="component" value="Unassembled WGS sequence"/>
</dbReference>
<protein>
    <submittedName>
        <fullName evidence="1">Uncharacterized protein</fullName>
    </submittedName>
</protein>
<dbReference type="GO" id="GO:0071111">
    <property type="term" value="F:cyclic-guanylate-specific phosphodiesterase activity"/>
    <property type="evidence" value="ECO:0007669"/>
    <property type="project" value="InterPro"/>
</dbReference>
<dbReference type="CDD" id="cd01948">
    <property type="entry name" value="EAL"/>
    <property type="match status" value="1"/>
</dbReference>
<dbReference type="InterPro" id="IPR035919">
    <property type="entry name" value="EAL_sf"/>
</dbReference>
<organism evidence="1 2">
    <name type="scientific">Sphingomonas melonis TY</name>
    <dbReference type="NCBI Taxonomy" id="621456"/>
    <lineage>
        <taxon>Bacteria</taxon>
        <taxon>Pseudomonadati</taxon>
        <taxon>Pseudomonadota</taxon>
        <taxon>Alphaproteobacteria</taxon>
        <taxon>Sphingomonadales</taxon>
        <taxon>Sphingomonadaceae</taxon>
        <taxon>Sphingomonas</taxon>
    </lineage>
</organism>
<evidence type="ECO:0000313" key="2">
    <source>
        <dbReference type="Proteomes" id="UP000078460"/>
    </source>
</evidence>
<dbReference type="PROSITE" id="PS50883">
    <property type="entry name" value="EAL"/>
    <property type="match status" value="1"/>
</dbReference>
<sequence length="552" mass="57356">MGTVTDSTRLFIVAQDDDAAALAALAQDDGWAPVVDTGGRELVARALASGAAVILVDGRKAPAAGLAAVRALGGLIAATGAALLVLTDDGDTLDQLYAAGATHFLRETGDPADIQLALRFAARHATRHQGERRGPAFGLRADPEDVSEPISAWLEAGRQVGIVRIALSRLDILNAARGRAVGDALIAEAHRQVRTMAAELLGDDAVVGAPRGGDIVVAAVAEQGALVGLARALDGALSRPIAVGGRQAVLGSRWSLAESAPGDDAASLLHRAAEALVSAKASDGPTIRVAGPEHTAPIDSLAIDLHFAIERDEIDILFQPQARIDSRRITGVEALARWRHGRLGPLGADVLFAAAERADLGLVLSDHIQGLVLARIAAWPESLSHVRVALNITAGDLGRPGFAYSFLRRVGASGVACDRLTVEVTESGAIHNLDRAAAILTDLRAAGLRVALDDFGTGYSSLAYLTTLPLDYLKLDKALALGIERTRRHRGVVRAVMTLARSLGLAVVAEGIETDTQRQLLAAEGCAFYQGFLLAPALDDAALAAMVGDGTC</sequence>